<evidence type="ECO:0000259" key="4">
    <source>
        <dbReference type="PROSITE" id="PS50011"/>
    </source>
</evidence>
<evidence type="ECO:0000256" key="2">
    <source>
        <dbReference type="SAM" id="Phobius"/>
    </source>
</evidence>
<feature type="domain" description="Protein kinase" evidence="4">
    <location>
        <begin position="1586"/>
        <end position="1910"/>
    </location>
</feature>
<dbReference type="InterPro" id="IPR011050">
    <property type="entry name" value="Pectin_lyase_fold/virulence"/>
</dbReference>
<dbReference type="InterPro" id="IPR011009">
    <property type="entry name" value="Kinase-like_dom_sf"/>
</dbReference>
<dbReference type="InterPro" id="IPR000719">
    <property type="entry name" value="Prot_kinase_dom"/>
</dbReference>
<reference evidence="5 6" key="1">
    <citation type="journal article" date="2022" name="bioRxiv">
        <title>Genomics of Preaxostyla Flagellates Illuminates Evolutionary Transitions and the Path Towards Mitochondrial Loss.</title>
        <authorList>
            <person name="Novak L.V.F."/>
            <person name="Treitli S.C."/>
            <person name="Pyrih J."/>
            <person name="Halakuc P."/>
            <person name="Pipaliya S.V."/>
            <person name="Vacek V."/>
            <person name="Brzon O."/>
            <person name="Soukal P."/>
            <person name="Eme L."/>
            <person name="Dacks J.B."/>
            <person name="Karnkowska A."/>
            <person name="Elias M."/>
            <person name="Hampl V."/>
        </authorList>
    </citation>
    <scope>NUCLEOTIDE SEQUENCE [LARGE SCALE GENOMIC DNA]</scope>
    <source>
        <strain evidence="5">NAU3</strain>
        <tissue evidence="5">Gut</tissue>
    </source>
</reference>
<evidence type="ECO:0000313" key="5">
    <source>
        <dbReference type="EMBL" id="KAK2940340.1"/>
    </source>
</evidence>
<proteinExistence type="predicted"/>
<dbReference type="SUPFAM" id="SSF51126">
    <property type="entry name" value="Pectin lyase-like"/>
    <property type="match status" value="1"/>
</dbReference>
<sequence>MRLMIHVLIVLQVFQTAQSPIYDYQASLSSYLSKNVVGNFHNRMAGSEIVHLPNDLTVSSTIQVRSEDLSLIGNKTSLLFHHDINHRSEHPLSSRNHDSSISRNPKSEQQTKEGATTSLFMFDVSNSTFSVKVVHVNCNSGRDGLCSISGSQVLFASSTISSNGINSPFMVRMFEYETCQPMSSISLIGVTHLSKTCALPPLVGILRPPTNLSSSRNSHLDDLSLDARAGVSVVGAGLVFVSTSFSAGTGPLFSFGLAEEPPLIDAPHSLRMETTLLGSSLVNMTSRRVERRREQLLGGGVNQRVVGCSICRSTNHNSGTAMMDVNLGGNLRCVNTSFSECRREGNTNPSFINANITQTTIGRKTFDSSSTVTLVSYSLCTFKDMTVTDEDGNAGGAAVYIINSSPSLSVKDCFFQNCKCTSDDNDGGAICIWGLDGDDQSFLLVRSSFSECKSVGTGNNFAGSVFVDGTRVTIADSFFEKSSAQYDGALTLYTRTHSILFNSAFVLCSAEYYTGAVGIHYTTIFQFFFVQFRQYVDIQFNEDRMLATVTVTASTAIGGTMGILLDGLIVPRLVHVVFGTESVPSQTGTAVVSSGPSGILPKADYTVLNYSVSSSLFPPPTILNCECSLNDANSSLVVVSGWCLEESDYVMKFNKGQDGAEREMSLTWVSSSTLHGTAPMYPSTAVGRLDWEKEYEVMRVVRRSPSEDLEIELAQLVRFTTPQEPIRIEGADCSLGGSKEKAGVVEFWGVGLSSGKGYTLKVQKESSSGVLSGGVIELVGTLTPSSGSESGRFSHTEEIFGVSAARISYGSSYAIVGIVVGGVEGVVNKKVGFSVPDEPCRLTKMTGSEFTDAEKTRIELSFETHALSANTDYSMVVESIVGEGETVHEKTLVLRTNTNGKIEPISVKLYPREDDATKLKGQLEFGTRYYVKRIEEGSTEIHIETAASTFNTPDEPARIEDCVFRHLNKDRTTLTLVLTGQLLTSTQLSVYFSNGSSVWIPLTPVAIVNDTHCSIEFQVGKDENTSTLAFGKKYTLQRDGGSAHFVVMSGIVVSVPNPPSLHDIHFSFANDLNTSCVVEVAGSDLLPSTEYNVTLNSTLFVIVHFSSSTKGMSGETQIGWEGGLQFVTEYTVTSIQPLNEDDGDILLLETVSGETGKRPSSFNIFTDSSSLEESPFCGDLERACSSISEVWKIVSGLVIVRPTIEIVDSVRMKEGIRIVGGMHVVIRNGTSSEPSLIVPSSFSLDSLSAVIVVDASGFLELRNVDVWLESSDPSFVFISATQATIILREGIITGPKSSPTQNEEETEDVCSWTSGVLQLSNCTTSVSHQDMLCLAQGFLNMKGGSVSLVSSLFSDNFPSLQSFSSFRRNLICSGNGSIDVRSPRGGDGTTESPSAWIITDGCSMEGDGLKLVSPFFIPTLSNTSTSSFDKKEALYEIEMEGSTLIPCGLFLEVFEVTKDKQEGTPQRHSLNRNTTTSFTETSIKLTLSSSSLSSLKPELEWRGRLVFGEEQRTNTTFVIQPNRIERLSQSLKDNMKWWLPLVIVVAVALLVLVLLIIVCVWRRKKNGRKEDKEPLMSPQEKEVEKYEEVEEDLNAPTAHVSSVRGLNGNTLNVGHWTENERSETRKIAEEKEEREIAFENRVCGLSCGEKSGNVEVVDKTETLYRRLHVSKLGVDRRWAQLSVARGLSRAMKMSHYSAILTELTSHSVVLSGERSMSLILKSDTTQPNPLTEQPTQQNEEIDEKARPDDELTDNSLHDTVDETVQKPTPSRPAQIIRPHPLRQSEVHRDDVRWQAPEEVEEREEGRKTNEGEVGKSIDRTKASVFRLGLVLWEIETGLVPFAEQDGVNAHRNMSIGILPPMEGIGEKMKNLIEECLSVNPDERPSVDSIISRLSSMDGMVSAQKAQHIALS</sequence>
<dbReference type="SUPFAM" id="SSF56112">
    <property type="entry name" value="Protein kinase-like (PK-like)"/>
    <property type="match status" value="1"/>
</dbReference>
<dbReference type="Proteomes" id="UP001281761">
    <property type="component" value="Unassembled WGS sequence"/>
</dbReference>
<evidence type="ECO:0000256" key="1">
    <source>
        <dbReference type="SAM" id="MobiDB-lite"/>
    </source>
</evidence>
<dbReference type="EMBL" id="JARBJD010000687">
    <property type="protein sequence ID" value="KAK2940340.1"/>
    <property type="molecule type" value="Genomic_DNA"/>
</dbReference>
<name>A0ABQ9WLJ7_9EUKA</name>
<feature type="transmembrane region" description="Helical" evidence="2">
    <location>
        <begin position="1537"/>
        <end position="1561"/>
    </location>
</feature>
<dbReference type="InterPro" id="IPR001245">
    <property type="entry name" value="Ser-Thr/Tyr_kinase_cat_dom"/>
</dbReference>
<feature type="chain" id="PRO_5047284721" description="Protein kinase domain-containing protein" evidence="3">
    <location>
        <begin position="20"/>
        <end position="1911"/>
    </location>
</feature>
<feature type="compositionally biased region" description="Basic and acidic residues" evidence="1">
    <location>
        <begin position="1803"/>
        <end position="1813"/>
    </location>
</feature>
<feature type="region of interest" description="Disordered" evidence="1">
    <location>
        <begin position="1722"/>
        <end position="1813"/>
    </location>
</feature>
<dbReference type="Gene3D" id="1.10.510.10">
    <property type="entry name" value="Transferase(Phosphotransferase) domain 1"/>
    <property type="match status" value="1"/>
</dbReference>
<keyword evidence="2" id="KW-0812">Transmembrane</keyword>
<organism evidence="5 6">
    <name type="scientific">Blattamonas nauphoetae</name>
    <dbReference type="NCBI Taxonomy" id="2049346"/>
    <lineage>
        <taxon>Eukaryota</taxon>
        <taxon>Metamonada</taxon>
        <taxon>Preaxostyla</taxon>
        <taxon>Oxymonadida</taxon>
        <taxon>Blattamonas</taxon>
    </lineage>
</organism>
<protein>
    <recommendedName>
        <fullName evidence="4">Protein kinase domain-containing protein</fullName>
    </recommendedName>
</protein>
<keyword evidence="3" id="KW-0732">Signal</keyword>
<feature type="compositionally biased region" description="Basic and acidic residues" evidence="1">
    <location>
        <begin position="88"/>
        <end position="111"/>
    </location>
</feature>
<gene>
    <name evidence="5" type="ORF">BLNAU_24750</name>
</gene>
<accession>A0ABQ9WLJ7</accession>
<dbReference type="PROSITE" id="PS50011">
    <property type="entry name" value="PROTEIN_KINASE_DOM"/>
    <property type="match status" value="1"/>
</dbReference>
<evidence type="ECO:0000256" key="3">
    <source>
        <dbReference type="SAM" id="SignalP"/>
    </source>
</evidence>
<keyword evidence="2" id="KW-0472">Membrane</keyword>
<keyword evidence="6" id="KW-1185">Reference proteome</keyword>
<feature type="compositionally biased region" description="Basic and acidic residues" evidence="1">
    <location>
        <begin position="1782"/>
        <end position="1792"/>
    </location>
</feature>
<feature type="compositionally biased region" description="Polar residues" evidence="1">
    <location>
        <begin position="1722"/>
        <end position="1738"/>
    </location>
</feature>
<dbReference type="Pfam" id="PF07714">
    <property type="entry name" value="PK_Tyr_Ser-Thr"/>
    <property type="match status" value="1"/>
</dbReference>
<keyword evidence="2" id="KW-1133">Transmembrane helix</keyword>
<feature type="region of interest" description="Disordered" evidence="1">
    <location>
        <begin position="88"/>
        <end position="113"/>
    </location>
</feature>
<feature type="signal peptide" evidence="3">
    <location>
        <begin position="1"/>
        <end position="19"/>
    </location>
</feature>
<evidence type="ECO:0000313" key="6">
    <source>
        <dbReference type="Proteomes" id="UP001281761"/>
    </source>
</evidence>
<comment type="caution">
    <text evidence="5">The sequence shown here is derived from an EMBL/GenBank/DDBJ whole genome shotgun (WGS) entry which is preliminary data.</text>
</comment>
<feature type="compositionally biased region" description="Basic and acidic residues" evidence="1">
    <location>
        <begin position="1743"/>
        <end position="1764"/>
    </location>
</feature>